<dbReference type="Pfam" id="PF12784">
    <property type="entry name" value="PDDEXK_2"/>
    <property type="match status" value="1"/>
</dbReference>
<gene>
    <name evidence="1" type="ORF">CPLFYP93_00532</name>
</gene>
<organism evidence="1">
    <name type="scientific">Clostridium paraputrificum</name>
    <dbReference type="NCBI Taxonomy" id="29363"/>
    <lineage>
        <taxon>Bacteria</taxon>
        <taxon>Bacillati</taxon>
        <taxon>Bacillota</taxon>
        <taxon>Clostridia</taxon>
        <taxon>Eubacteriales</taxon>
        <taxon>Clostridiaceae</taxon>
        <taxon>Clostridium</taxon>
    </lineage>
</organism>
<dbReference type="PANTHER" id="PTHR41317:SF1">
    <property type="entry name" value="PD-(D_E)XK NUCLEASE FAMILY TRANSPOSASE"/>
    <property type="match status" value="1"/>
</dbReference>
<dbReference type="EMBL" id="CACRTV010000017">
    <property type="protein sequence ID" value="VYT76113.1"/>
    <property type="molecule type" value="Genomic_DNA"/>
</dbReference>
<sequence>MRKVKPLNDFIFKKVFGEKGNEDILISFINAVLKRTKKEKIVELEIIDNKQLTKELILDKTGIIDVRAKTSKGENIDIEVQLTDQGNMDKRTLFYWGKMYLENIKQGQDYTSLEKVITINILDFEFLGTENYQSSFHLWEDIEKEYMLTDVVEIHFLELPKFRKKKDKEYRENAIERWLMFLEKDTPETTLKELMSLDTAIEKAEQKIEYLSSDEEAMRIYYERERSLHERANMISSAEERGREEGDLNRAKIAIRNMLLKGMNKELISEMLEVSIELVEEVYKENI</sequence>
<dbReference type="PANTHER" id="PTHR41317">
    <property type="entry name" value="PD-(D_E)XK NUCLEASE FAMILY TRANSPOSASE"/>
    <property type="match status" value="1"/>
</dbReference>
<dbReference type="RefSeq" id="WP_156559000.1">
    <property type="nucleotide sequence ID" value="NZ_CACRTV010000017.1"/>
</dbReference>
<evidence type="ECO:0000313" key="1">
    <source>
        <dbReference type="EMBL" id="VYT76113.1"/>
    </source>
</evidence>
<dbReference type="InterPro" id="IPR010106">
    <property type="entry name" value="RpnA"/>
</dbReference>
<protein>
    <submittedName>
        <fullName evidence="1">PD-(D/E)XK nuclease family transposase</fullName>
    </submittedName>
</protein>
<accession>A0A6N2ZBX3</accession>
<dbReference type="AlphaFoldDB" id="A0A6N2ZBX3"/>
<proteinExistence type="predicted"/>
<reference evidence="1" key="1">
    <citation type="submission" date="2019-11" db="EMBL/GenBank/DDBJ databases">
        <authorList>
            <person name="Feng L."/>
        </authorList>
    </citation>
    <scope>NUCLEOTIDE SEQUENCE</scope>
    <source>
        <strain evidence="1">CParaputrificumLFYP93</strain>
    </source>
</reference>
<dbReference type="NCBIfam" id="TIGR01784">
    <property type="entry name" value="T_den_put_tspse"/>
    <property type="match status" value="1"/>
</dbReference>
<name>A0A6N2ZBX3_9CLOT</name>